<dbReference type="EMBL" id="QGMY01000008">
    <property type="protein sequence ID" value="PWR71326.1"/>
    <property type="molecule type" value="Genomic_DNA"/>
</dbReference>
<dbReference type="OrthoDB" id="57427at2157"/>
<dbReference type="Proteomes" id="UP000245657">
    <property type="component" value="Unassembled WGS sequence"/>
</dbReference>
<sequence length="266" mass="30142">MWKETQAHANPSKPSEHSEIERYDCIAPLFKEWMTIDDYPLKVLESIHLEPEWSVLDIGCGTGAIAIPIAKTVKSVTGIDFSPKMLEIIRSDAEKQSISNLDTKYVSWDDARIGVDIEPHDAVIMSRAISRTMNLSETLKKVNQAAIQSAYVTAWGGGERRINKEIMAALGLEYHNSPDYLYVFNILAQMGIQPNVKHLMCSSRVTYHTISQALSSYQLLYHLNPEQMKVVQPVIEKNLVKCENGLLQAPDDKPVWSLIWWEKSKL</sequence>
<keyword evidence="3" id="KW-1185">Reference proteome</keyword>
<gene>
    <name evidence="2" type="ORF">DK846_10695</name>
</gene>
<dbReference type="Gene3D" id="3.40.50.150">
    <property type="entry name" value="Vaccinia Virus protein VP39"/>
    <property type="match status" value="1"/>
</dbReference>
<reference evidence="2 3" key="1">
    <citation type="submission" date="2018-05" db="EMBL/GenBank/DDBJ databases">
        <title>Draft genome of Methanospirillum lacunae Ki8-1.</title>
        <authorList>
            <person name="Dueholm M.S."/>
            <person name="Nielsen P.H."/>
            <person name="Bakmann L.F."/>
            <person name="Otzen D.E."/>
        </authorList>
    </citation>
    <scope>NUCLEOTIDE SEQUENCE [LARGE SCALE GENOMIC DNA]</scope>
    <source>
        <strain evidence="2 3">Ki8-1</strain>
    </source>
</reference>
<dbReference type="PANTHER" id="PTHR43667:SF2">
    <property type="entry name" value="FATTY ACID C-METHYL TRANSFERASE"/>
    <property type="match status" value="1"/>
</dbReference>
<dbReference type="InterPro" id="IPR029063">
    <property type="entry name" value="SAM-dependent_MTases_sf"/>
</dbReference>
<accession>A0A2V2N0Z7</accession>
<evidence type="ECO:0000313" key="2">
    <source>
        <dbReference type="EMBL" id="PWR71326.1"/>
    </source>
</evidence>
<dbReference type="AlphaFoldDB" id="A0A2V2N0Z7"/>
<evidence type="ECO:0000259" key="1">
    <source>
        <dbReference type="Pfam" id="PF13649"/>
    </source>
</evidence>
<dbReference type="PANTHER" id="PTHR43667">
    <property type="entry name" value="CYCLOPROPANE-FATTY-ACYL-PHOSPHOLIPID SYNTHASE"/>
    <property type="match status" value="1"/>
</dbReference>
<dbReference type="SUPFAM" id="SSF53335">
    <property type="entry name" value="S-adenosyl-L-methionine-dependent methyltransferases"/>
    <property type="match status" value="1"/>
</dbReference>
<comment type="caution">
    <text evidence="2">The sequence shown here is derived from an EMBL/GenBank/DDBJ whole genome shotgun (WGS) entry which is preliminary data.</text>
</comment>
<organism evidence="2 3">
    <name type="scientific">Methanospirillum lacunae</name>
    <dbReference type="NCBI Taxonomy" id="668570"/>
    <lineage>
        <taxon>Archaea</taxon>
        <taxon>Methanobacteriati</taxon>
        <taxon>Methanobacteriota</taxon>
        <taxon>Stenosarchaea group</taxon>
        <taxon>Methanomicrobia</taxon>
        <taxon>Methanomicrobiales</taxon>
        <taxon>Methanospirillaceae</taxon>
        <taxon>Methanospirillum</taxon>
    </lineage>
</organism>
<proteinExistence type="predicted"/>
<dbReference type="InterPro" id="IPR041698">
    <property type="entry name" value="Methyltransf_25"/>
</dbReference>
<feature type="domain" description="Methyltransferase" evidence="1">
    <location>
        <begin position="55"/>
        <end position="142"/>
    </location>
</feature>
<dbReference type="Pfam" id="PF13649">
    <property type="entry name" value="Methyltransf_25"/>
    <property type="match status" value="1"/>
</dbReference>
<dbReference type="RefSeq" id="WP_109968944.1">
    <property type="nucleotide sequence ID" value="NZ_QGMY01000008.1"/>
</dbReference>
<protein>
    <recommendedName>
        <fullName evidence="1">Methyltransferase domain-containing protein</fullName>
    </recommendedName>
</protein>
<name>A0A2V2N0Z7_9EURY</name>
<evidence type="ECO:0000313" key="3">
    <source>
        <dbReference type="Proteomes" id="UP000245657"/>
    </source>
</evidence>
<dbReference type="InterPro" id="IPR050723">
    <property type="entry name" value="CFA/CMAS"/>
</dbReference>
<dbReference type="CDD" id="cd02440">
    <property type="entry name" value="AdoMet_MTases"/>
    <property type="match status" value="1"/>
</dbReference>